<name>A0A6J5EH19_9BURK</name>
<feature type="compositionally biased region" description="Polar residues" evidence="2">
    <location>
        <begin position="475"/>
        <end position="484"/>
    </location>
</feature>
<dbReference type="GO" id="GO:0031956">
    <property type="term" value="F:medium-chain fatty acid-CoA ligase activity"/>
    <property type="evidence" value="ECO:0007669"/>
    <property type="project" value="TreeGrafter"/>
</dbReference>
<dbReference type="PANTHER" id="PTHR43201:SF8">
    <property type="entry name" value="ACYL-COA SYNTHETASE FAMILY MEMBER 3"/>
    <property type="match status" value="1"/>
</dbReference>
<keyword evidence="6" id="KW-1185">Reference proteome</keyword>
<proteinExistence type="inferred from homology"/>
<dbReference type="AlphaFoldDB" id="A0A6J5EH19"/>
<dbReference type="EMBL" id="CADIKH010000028">
    <property type="protein sequence ID" value="CAB3765838.1"/>
    <property type="molecule type" value="Genomic_DNA"/>
</dbReference>
<dbReference type="CDD" id="cd04433">
    <property type="entry name" value="AFD_class_I"/>
    <property type="match status" value="1"/>
</dbReference>
<dbReference type="GO" id="GO:0006631">
    <property type="term" value="P:fatty acid metabolic process"/>
    <property type="evidence" value="ECO:0007669"/>
    <property type="project" value="TreeGrafter"/>
</dbReference>
<dbReference type="PANTHER" id="PTHR43201">
    <property type="entry name" value="ACYL-COA SYNTHETASE"/>
    <property type="match status" value="1"/>
</dbReference>
<dbReference type="InterPro" id="IPR025110">
    <property type="entry name" value="AMP-bd_C"/>
</dbReference>
<dbReference type="InterPro" id="IPR000873">
    <property type="entry name" value="AMP-dep_synth/lig_dom"/>
</dbReference>
<protein>
    <submittedName>
        <fullName evidence="5">Tyrocidine synthase 3</fullName>
    </submittedName>
</protein>
<dbReference type="InterPro" id="IPR045851">
    <property type="entry name" value="AMP-bd_C_sf"/>
</dbReference>
<evidence type="ECO:0000313" key="6">
    <source>
        <dbReference type="Proteomes" id="UP000494363"/>
    </source>
</evidence>
<evidence type="ECO:0000259" key="4">
    <source>
        <dbReference type="Pfam" id="PF13193"/>
    </source>
</evidence>
<accession>A0A6J5EH19</accession>
<evidence type="ECO:0000256" key="2">
    <source>
        <dbReference type="SAM" id="MobiDB-lite"/>
    </source>
</evidence>
<reference evidence="5 6" key="1">
    <citation type="submission" date="2020-04" db="EMBL/GenBank/DDBJ databases">
        <authorList>
            <person name="De Canck E."/>
        </authorList>
    </citation>
    <scope>NUCLEOTIDE SEQUENCE [LARGE SCALE GENOMIC DNA]</scope>
    <source>
        <strain evidence="5 6">LMG 29542</strain>
    </source>
</reference>
<dbReference type="RefSeq" id="WP_175229330.1">
    <property type="nucleotide sequence ID" value="NZ_CADIKH010000028.1"/>
</dbReference>
<dbReference type="Pfam" id="PF13193">
    <property type="entry name" value="AMP-binding_C"/>
    <property type="match status" value="1"/>
</dbReference>
<evidence type="ECO:0000313" key="5">
    <source>
        <dbReference type="EMBL" id="CAB3765838.1"/>
    </source>
</evidence>
<dbReference type="Pfam" id="PF00501">
    <property type="entry name" value="AMP-binding"/>
    <property type="match status" value="1"/>
</dbReference>
<feature type="domain" description="AMP-binding enzyme C-terminal" evidence="4">
    <location>
        <begin position="380"/>
        <end position="449"/>
    </location>
</feature>
<dbReference type="SUPFAM" id="SSF56801">
    <property type="entry name" value="Acetyl-CoA synthetase-like"/>
    <property type="match status" value="1"/>
</dbReference>
<sequence length="484" mass="52852">MGWITERFEQFGTRQAAVGQTGSQHAGDEAASGVTYAELAARIARWRAALDRWGIVPGERVGLVADYHIDAVALLMALIEAGCIVAPLSEDDRTLFDERLTTTSATRMIAVAASGPIAPETTRCVTLSAPGEPHPLLAPLVEAGRAGFVIFTSGSTGKGKAVLLDFERITRKYRDRVRHAFRTLLFLKLDHIGGINTLFAVLLNGGTIVTCASRNARDICACIAAHAVELLPTTPSFLTMLLMSRVYLEHDLSSLRTITYGTEVMPASTLASLHQVFPDVTLKQTYGLSELGILSTRSKDSSSPWLKLGGAGFEVQVRDGVLWIRSEQAMLGYLNAPSPFDADGWYDTGDRVETDGEYYRILGRDSEVINVAGEKVFPAEIESFLLTLDNVRDVIVRRKRSPVVGQMIWAEFVLERDEDPAEFRRRITSQCVAQLSPYKVPGHITIAERDSLVGSRFKKIRKEAAATPAMAASGDPQSPQPSET</sequence>
<feature type="region of interest" description="Disordered" evidence="2">
    <location>
        <begin position="464"/>
        <end position="484"/>
    </location>
</feature>
<organism evidence="5 6">
    <name type="scientific">Paraburkholderia humisilvae</name>
    <dbReference type="NCBI Taxonomy" id="627669"/>
    <lineage>
        <taxon>Bacteria</taxon>
        <taxon>Pseudomonadati</taxon>
        <taxon>Pseudomonadota</taxon>
        <taxon>Betaproteobacteria</taxon>
        <taxon>Burkholderiales</taxon>
        <taxon>Burkholderiaceae</taxon>
        <taxon>Paraburkholderia</taxon>
    </lineage>
</organism>
<dbReference type="Proteomes" id="UP000494363">
    <property type="component" value="Unassembled WGS sequence"/>
</dbReference>
<dbReference type="Gene3D" id="3.30.300.30">
    <property type="match status" value="1"/>
</dbReference>
<evidence type="ECO:0000259" key="3">
    <source>
        <dbReference type="Pfam" id="PF00501"/>
    </source>
</evidence>
<dbReference type="InterPro" id="IPR042099">
    <property type="entry name" value="ANL_N_sf"/>
</dbReference>
<comment type="similarity">
    <text evidence="1">Belongs to the ATP-dependent AMP-binding enzyme family.</text>
</comment>
<gene>
    <name evidence="5" type="primary">tycC_1</name>
    <name evidence="5" type="ORF">LMG29542_05244</name>
</gene>
<evidence type="ECO:0000256" key="1">
    <source>
        <dbReference type="ARBA" id="ARBA00006432"/>
    </source>
</evidence>
<dbReference type="Gene3D" id="3.40.50.12780">
    <property type="entry name" value="N-terminal domain of ligase-like"/>
    <property type="match status" value="1"/>
</dbReference>
<feature type="domain" description="AMP-dependent synthetase/ligase" evidence="3">
    <location>
        <begin position="30"/>
        <end position="334"/>
    </location>
</feature>